<organism evidence="7 8">
    <name type="scientific">Vreelandella olivaria</name>
    <dbReference type="NCBI Taxonomy" id="390919"/>
    <lineage>
        <taxon>Bacteria</taxon>
        <taxon>Pseudomonadati</taxon>
        <taxon>Pseudomonadota</taxon>
        <taxon>Gammaproteobacteria</taxon>
        <taxon>Oceanospirillales</taxon>
        <taxon>Halomonadaceae</taxon>
        <taxon>Vreelandella</taxon>
    </lineage>
</organism>
<protein>
    <submittedName>
        <fullName evidence="7">Lysine transporter LysE</fullName>
    </submittedName>
</protein>
<dbReference type="Pfam" id="PF01810">
    <property type="entry name" value="LysE"/>
    <property type="match status" value="1"/>
</dbReference>
<feature type="transmembrane region" description="Helical" evidence="6">
    <location>
        <begin position="184"/>
        <end position="203"/>
    </location>
</feature>
<comment type="subcellular location">
    <subcellularLocation>
        <location evidence="1">Cell membrane</location>
        <topology evidence="1">Multi-pass membrane protein</topology>
    </subcellularLocation>
</comment>
<dbReference type="PIRSF" id="PIRSF006324">
    <property type="entry name" value="LeuE"/>
    <property type="match status" value="1"/>
</dbReference>
<feature type="transmembrane region" description="Helical" evidence="6">
    <location>
        <begin position="47"/>
        <end position="66"/>
    </location>
</feature>
<evidence type="ECO:0000256" key="1">
    <source>
        <dbReference type="ARBA" id="ARBA00004651"/>
    </source>
</evidence>
<dbReference type="InterPro" id="IPR001123">
    <property type="entry name" value="LeuE-type"/>
</dbReference>
<feature type="transmembrane region" description="Helical" evidence="6">
    <location>
        <begin position="73"/>
        <end position="91"/>
    </location>
</feature>
<keyword evidence="8" id="KW-1185">Reference proteome</keyword>
<dbReference type="PANTHER" id="PTHR30086:SF20">
    <property type="entry name" value="ARGININE EXPORTER PROTEIN ARGO-RELATED"/>
    <property type="match status" value="1"/>
</dbReference>
<accession>A0ABM7GNM2</accession>
<feature type="transmembrane region" description="Helical" evidence="6">
    <location>
        <begin position="147"/>
        <end position="172"/>
    </location>
</feature>
<name>A0ABM7GNM2_9GAMM</name>
<evidence type="ECO:0000256" key="5">
    <source>
        <dbReference type="ARBA" id="ARBA00023136"/>
    </source>
</evidence>
<gene>
    <name evidence="7" type="ORF">HORIV_47430</name>
</gene>
<evidence type="ECO:0000256" key="3">
    <source>
        <dbReference type="ARBA" id="ARBA00022692"/>
    </source>
</evidence>
<keyword evidence="5 6" id="KW-0472">Membrane</keyword>
<dbReference type="PANTHER" id="PTHR30086">
    <property type="entry name" value="ARGININE EXPORTER PROTEIN ARGO"/>
    <property type="match status" value="1"/>
</dbReference>
<keyword evidence="4 6" id="KW-1133">Transmembrane helix</keyword>
<evidence type="ECO:0000313" key="7">
    <source>
        <dbReference type="EMBL" id="BBI52322.1"/>
    </source>
</evidence>
<dbReference type="Proteomes" id="UP000289555">
    <property type="component" value="Chromosome"/>
</dbReference>
<keyword evidence="2" id="KW-1003">Cell membrane</keyword>
<dbReference type="EMBL" id="AP019416">
    <property type="protein sequence ID" value="BBI52322.1"/>
    <property type="molecule type" value="Genomic_DNA"/>
</dbReference>
<keyword evidence="3 6" id="KW-0812">Transmembrane</keyword>
<evidence type="ECO:0000313" key="8">
    <source>
        <dbReference type="Proteomes" id="UP000289555"/>
    </source>
</evidence>
<sequence length="228" mass="24827">MNLTTLLLFIPACFALNMAPGPNNLLSLTNAKRYGIRAACLAGVGRLVAFVGMITLAATGLATLLYTSEKIFLVIKVVGGLYLLWLAYQLWAADTTEHDDVDAKPRNLFELARQEFLLAAGNPKAILIFTAFLPQFVEPSGNVGQQFLVLGALFLLLEWVAIAGYAYAGSFLSHWFSRPAMRRLFHRSCATLLASAGVGLLLAKKSELAVRTDIGLNTRGFFTYCCEA</sequence>
<evidence type="ECO:0000256" key="6">
    <source>
        <dbReference type="SAM" id="Phobius"/>
    </source>
</evidence>
<evidence type="ECO:0000256" key="4">
    <source>
        <dbReference type="ARBA" id="ARBA00022989"/>
    </source>
</evidence>
<proteinExistence type="predicted"/>
<reference evidence="8" key="1">
    <citation type="journal article" date="2019" name="Microbiol. Resour. Announc.">
        <title>Complete Genome Sequence of Halomonas olivaria, a Moderately Halophilic Bacterium Isolated from Olive Processing Effluents, Obtained by Nanopore Sequencing.</title>
        <authorList>
            <person name="Nagata S."/>
            <person name="Ii K.M."/>
            <person name="Tsukimi T."/>
            <person name="Miura M.C."/>
            <person name="Galipon J."/>
            <person name="Arakawa K."/>
        </authorList>
    </citation>
    <scope>NUCLEOTIDE SEQUENCE [LARGE SCALE GENOMIC DNA]</scope>
    <source>
        <strain evidence="8">TYRC17</strain>
    </source>
</reference>
<evidence type="ECO:0000256" key="2">
    <source>
        <dbReference type="ARBA" id="ARBA00022475"/>
    </source>
</evidence>